<gene>
    <name evidence="2" type="ORF">CKO40_05965</name>
</gene>
<dbReference type="EMBL" id="NRSJ01000007">
    <property type="protein sequence ID" value="MBK1704104.1"/>
    <property type="molecule type" value="Genomic_DNA"/>
</dbReference>
<dbReference type="InterPro" id="IPR011335">
    <property type="entry name" value="Restrct_endonuc-II-like"/>
</dbReference>
<dbReference type="AlphaFoldDB" id="A0AAJ0X8R2"/>
<feature type="domain" description="Putative restriction endonuclease" evidence="1">
    <location>
        <begin position="17"/>
        <end position="140"/>
    </location>
</feature>
<accession>A0AAJ0X8R2</accession>
<sequence length="157" mass="17291">MQWSDVLNDPSLRDLPYKIELDALGRIVMSPASNRHGIQQAKLVQLLSRTFAEGEIATECSIGTHVGVKVADVVWMSPEFSRQHGDTTPYPQAPELCIEILSPSNSPTEIQDKVRIYLGYGAQEVWTLAEDGRISLFGPEGQRPASIFPGVTGDLRL</sequence>
<reference evidence="2" key="2">
    <citation type="journal article" date="2020" name="Microorganisms">
        <title>Osmotic Adaptation and Compatible Solute Biosynthesis of Phototrophic Bacteria as Revealed from Genome Analyses.</title>
        <authorList>
            <person name="Imhoff J.F."/>
            <person name="Rahn T."/>
            <person name="Kunzel S."/>
            <person name="Keller A."/>
            <person name="Neulinger S.C."/>
        </authorList>
    </citation>
    <scope>NUCLEOTIDE SEQUENCE</scope>
    <source>
        <strain evidence="2">DSM 11080</strain>
    </source>
</reference>
<proteinExistence type="predicted"/>
<comment type="caution">
    <text evidence="2">The sequence shown here is derived from an EMBL/GenBank/DDBJ whole genome shotgun (WGS) entry which is preliminary data.</text>
</comment>
<organism evidence="2 3">
    <name type="scientific">Halochromatium glycolicum</name>
    <dbReference type="NCBI Taxonomy" id="85075"/>
    <lineage>
        <taxon>Bacteria</taxon>
        <taxon>Pseudomonadati</taxon>
        <taxon>Pseudomonadota</taxon>
        <taxon>Gammaproteobacteria</taxon>
        <taxon>Chromatiales</taxon>
        <taxon>Chromatiaceae</taxon>
        <taxon>Halochromatium</taxon>
    </lineage>
</organism>
<dbReference type="Proteomes" id="UP001296776">
    <property type="component" value="Unassembled WGS sequence"/>
</dbReference>
<dbReference type="CDD" id="cd06260">
    <property type="entry name" value="DUF820-like"/>
    <property type="match status" value="1"/>
</dbReference>
<dbReference type="RefSeq" id="WP_200345282.1">
    <property type="nucleotide sequence ID" value="NZ_NRSJ01000007.1"/>
</dbReference>
<dbReference type="InterPro" id="IPR012296">
    <property type="entry name" value="Nuclease_put_TT1808"/>
</dbReference>
<reference evidence="2" key="1">
    <citation type="submission" date="2017-08" db="EMBL/GenBank/DDBJ databases">
        <authorList>
            <person name="Imhoff J.F."/>
            <person name="Rahn T."/>
            <person name="Kuenzel S."/>
            <person name="Neulinger S.C."/>
        </authorList>
    </citation>
    <scope>NUCLEOTIDE SEQUENCE</scope>
    <source>
        <strain evidence="2">DSM 11080</strain>
    </source>
</reference>
<protein>
    <recommendedName>
        <fullName evidence="1">Putative restriction endonuclease domain-containing protein</fullName>
    </recommendedName>
</protein>
<evidence type="ECO:0000259" key="1">
    <source>
        <dbReference type="Pfam" id="PF05685"/>
    </source>
</evidence>
<dbReference type="Pfam" id="PF05685">
    <property type="entry name" value="Uma2"/>
    <property type="match status" value="1"/>
</dbReference>
<name>A0AAJ0X8R2_9GAMM</name>
<dbReference type="PANTHER" id="PTHR34107:SF4">
    <property type="entry name" value="SLL1222 PROTEIN"/>
    <property type="match status" value="1"/>
</dbReference>
<dbReference type="SUPFAM" id="SSF52980">
    <property type="entry name" value="Restriction endonuclease-like"/>
    <property type="match status" value="1"/>
</dbReference>
<evidence type="ECO:0000313" key="2">
    <source>
        <dbReference type="EMBL" id="MBK1704104.1"/>
    </source>
</evidence>
<dbReference type="Gene3D" id="3.90.1570.10">
    <property type="entry name" value="tt1808, chain A"/>
    <property type="match status" value="1"/>
</dbReference>
<evidence type="ECO:0000313" key="3">
    <source>
        <dbReference type="Proteomes" id="UP001296776"/>
    </source>
</evidence>
<keyword evidence="3" id="KW-1185">Reference proteome</keyword>
<dbReference type="PANTHER" id="PTHR34107">
    <property type="entry name" value="SLL0198 PROTEIN-RELATED"/>
    <property type="match status" value="1"/>
</dbReference>
<dbReference type="InterPro" id="IPR008538">
    <property type="entry name" value="Uma2"/>
</dbReference>